<feature type="region of interest" description="Disordered" evidence="5">
    <location>
        <begin position="93"/>
        <end position="118"/>
    </location>
</feature>
<evidence type="ECO:0000256" key="3">
    <source>
        <dbReference type="ARBA" id="ARBA00023274"/>
    </source>
</evidence>
<evidence type="ECO:0000256" key="5">
    <source>
        <dbReference type="SAM" id="MobiDB-lite"/>
    </source>
</evidence>
<dbReference type="PANTHER" id="PTHR10871">
    <property type="entry name" value="30S RIBOSOMAL PROTEIN S13/40S RIBOSOMAL PROTEIN S18"/>
    <property type="match status" value="1"/>
</dbReference>
<comment type="similarity">
    <text evidence="1 4">Belongs to the universal ribosomal protein uS13 family.</text>
</comment>
<evidence type="ECO:0000256" key="2">
    <source>
        <dbReference type="ARBA" id="ARBA00022980"/>
    </source>
</evidence>
<dbReference type="InterPro" id="IPR018269">
    <property type="entry name" value="Ribosomal_uS13_CS"/>
</dbReference>
<dbReference type="PANTHER" id="PTHR10871:SF1">
    <property type="entry name" value="SMALL RIBOSOMAL SUBUNIT PROTEIN US13M"/>
    <property type="match status" value="1"/>
</dbReference>
<name>A0A5B9IT00_9STRA</name>
<dbReference type="InterPro" id="IPR027437">
    <property type="entry name" value="Rbsml_uS13_C"/>
</dbReference>
<dbReference type="RefSeq" id="YP_009688841.1">
    <property type="nucleotide sequence ID" value="NC_044635.1"/>
</dbReference>
<accession>A0A5B9IT00</accession>
<dbReference type="GO" id="GO:0005829">
    <property type="term" value="C:cytosol"/>
    <property type="evidence" value="ECO:0007669"/>
    <property type="project" value="TreeGrafter"/>
</dbReference>
<geneLocation type="mitochondrion" evidence="6"/>
<dbReference type="PIRSF" id="PIRSF002134">
    <property type="entry name" value="Ribosomal_S13"/>
    <property type="match status" value="1"/>
</dbReference>
<dbReference type="AlphaFoldDB" id="A0A5B9IT00"/>
<gene>
    <name evidence="6" type="primary">rps13</name>
</gene>
<sequence>MIKILNYEINPQKKILYSLCKIFGINKTSSLYICYTAQVNPILTWNDIEESKYQFIINALEKDIKKYKDFEKSKKNNILRFIKNGSVKGFRHKNNLPVRGQRTHSNAKTARNLKKKKK</sequence>
<evidence type="ECO:0000256" key="4">
    <source>
        <dbReference type="RuleBase" id="RU003830"/>
    </source>
</evidence>
<dbReference type="InterPro" id="IPR001892">
    <property type="entry name" value="Ribosomal_uS13"/>
</dbReference>
<dbReference type="Gene3D" id="4.10.910.10">
    <property type="entry name" value="30s ribosomal protein s13, domain 2"/>
    <property type="match status" value="1"/>
</dbReference>
<reference evidence="6" key="1">
    <citation type="journal article" date="2019" name="Microorganisms">
        <title>Morphology, Ultrastructure, and Mitochondrial Genome of the Marine Non-Photosynthetic Bicosoecid Cafileria marina Gen. et sp. nov.</title>
        <authorList>
            <person name="Jirsova D."/>
            <person name="Fussy Z."/>
            <person name="Richtova J."/>
            <person name="Gruber A."/>
            <person name="Obornik M."/>
        </authorList>
    </citation>
    <scope>NUCLEOTIDE SEQUENCE</scope>
    <source>
        <strain evidence="6">Kf007</strain>
    </source>
</reference>
<dbReference type="Pfam" id="PF00416">
    <property type="entry name" value="Ribosomal_S13"/>
    <property type="match status" value="1"/>
</dbReference>
<dbReference type="GeneID" id="41791384"/>
<keyword evidence="3 4" id="KW-0687">Ribonucleoprotein</keyword>
<dbReference type="SUPFAM" id="SSF46946">
    <property type="entry name" value="S13-like H2TH domain"/>
    <property type="match status" value="1"/>
</dbReference>
<dbReference type="PROSITE" id="PS00646">
    <property type="entry name" value="RIBOSOMAL_S13_1"/>
    <property type="match status" value="1"/>
</dbReference>
<protein>
    <submittedName>
        <fullName evidence="6">Ribosomal protein S13</fullName>
    </submittedName>
</protein>
<dbReference type="EMBL" id="MK702077">
    <property type="protein sequence ID" value="QEF30265.1"/>
    <property type="molecule type" value="Genomic_DNA"/>
</dbReference>
<keyword evidence="2 4" id="KW-0689">Ribosomal protein</keyword>
<keyword evidence="6" id="KW-0496">Mitochondrion</keyword>
<dbReference type="GO" id="GO:0003723">
    <property type="term" value="F:RNA binding"/>
    <property type="evidence" value="ECO:0007669"/>
    <property type="project" value="InterPro"/>
</dbReference>
<proteinExistence type="inferred from homology"/>
<dbReference type="Gene3D" id="1.10.8.50">
    <property type="match status" value="1"/>
</dbReference>
<dbReference type="GO" id="GO:0003735">
    <property type="term" value="F:structural constituent of ribosome"/>
    <property type="evidence" value="ECO:0007669"/>
    <property type="project" value="InterPro"/>
</dbReference>
<evidence type="ECO:0000313" key="6">
    <source>
        <dbReference type="EMBL" id="QEF30265.1"/>
    </source>
</evidence>
<organism evidence="6">
    <name type="scientific">Cafileria marina</name>
    <dbReference type="NCBI Taxonomy" id="2557541"/>
    <lineage>
        <taxon>Eukaryota</taxon>
        <taxon>Sar</taxon>
        <taxon>Stramenopiles</taxon>
        <taxon>Bigyra</taxon>
        <taxon>Opalozoa</taxon>
        <taxon>Bicosoecida</taxon>
        <taxon>Cafileria</taxon>
    </lineage>
</organism>
<dbReference type="InterPro" id="IPR010979">
    <property type="entry name" value="Ribosomal_uS13-like_H2TH"/>
</dbReference>
<dbReference type="PROSITE" id="PS50159">
    <property type="entry name" value="RIBOSOMAL_S13_2"/>
    <property type="match status" value="1"/>
</dbReference>
<dbReference type="GO" id="GO:0006412">
    <property type="term" value="P:translation"/>
    <property type="evidence" value="ECO:0007669"/>
    <property type="project" value="InterPro"/>
</dbReference>
<dbReference type="GO" id="GO:0015935">
    <property type="term" value="C:small ribosomal subunit"/>
    <property type="evidence" value="ECO:0007669"/>
    <property type="project" value="TreeGrafter"/>
</dbReference>
<evidence type="ECO:0000256" key="1">
    <source>
        <dbReference type="ARBA" id="ARBA00008080"/>
    </source>
</evidence>